<protein>
    <recommendedName>
        <fullName evidence="3">Ketoreductase (KR) domain-containing protein</fullName>
    </recommendedName>
</protein>
<reference evidence="2" key="2">
    <citation type="submission" date="2015-01" db="EMBL/GenBank/DDBJ databases">
        <title>Evolutionary Origins and Diversification of the Mycorrhizal Mutualists.</title>
        <authorList>
            <consortium name="DOE Joint Genome Institute"/>
            <consortium name="Mycorrhizal Genomics Consortium"/>
            <person name="Kohler A."/>
            <person name="Kuo A."/>
            <person name="Nagy L.G."/>
            <person name="Floudas D."/>
            <person name="Copeland A."/>
            <person name="Barry K.W."/>
            <person name="Cichocki N."/>
            <person name="Veneault-Fourrey C."/>
            <person name="LaButti K."/>
            <person name="Lindquist E.A."/>
            <person name="Lipzen A."/>
            <person name="Lundell T."/>
            <person name="Morin E."/>
            <person name="Murat C."/>
            <person name="Riley R."/>
            <person name="Ohm R."/>
            <person name="Sun H."/>
            <person name="Tunlid A."/>
            <person name="Henrissat B."/>
            <person name="Grigoriev I.V."/>
            <person name="Hibbett D.S."/>
            <person name="Martin F."/>
        </authorList>
    </citation>
    <scope>NUCLEOTIDE SEQUENCE [LARGE SCALE GENOMIC DNA]</scope>
    <source>
        <strain evidence="2">Zn</strain>
    </source>
</reference>
<dbReference type="PRINTS" id="PR00081">
    <property type="entry name" value="GDHRDH"/>
</dbReference>
<evidence type="ECO:0000313" key="1">
    <source>
        <dbReference type="EMBL" id="KIN08882.1"/>
    </source>
</evidence>
<dbReference type="SUPFAM" id="SSF51735">
    <property type="entry name" value="NAD(P)-binding Rossmann-fold domains"/>
    <property type="match status" value="1"/>
</dbReference>
<dbReference type="PANTHER" id="PTHR45458">
    <property type="entry name" value="SHORT-CHAIN DEHYDROGENASE/REDUCTASE SDR"/>
    <property type="match status" value="1"/>
</dbReference>
<dbReference type="InterPro" id="IPR002347">
    <property type="entry name" value="SDR_fam"/>
</dbReference>
<name>A0A0C3I3B4_OIDMZ</name>
<dbReference type="Pfam" id="PF13561">
    <property type="entry name" value="adh_short_C2"/>
    <property type="match status" value="1"/>
</dbReference>
<dbReference type="InParanoid" id="A0A0C3I3B4"/>
<accession>A0A0C3I3B4</accession>
<dbReference type="InterPro" id="IPR052184">
    <property type="entry name" value="SDR_enzymes"/>
</dbReference>
<dbReference type="Gene3D" id="3.40.50.720">
    <property type="entry name" value="NAD(P)-binding Rossmann-like Domain"/>
    <property type="match status" value="1"/>
</dbReference>
<dbReference type="AlphaFoldDB" id="A0A0C3I3B4"/>
<reference evidence="1 2" key="1">
    <citation type="submission" date="2014-04" db="EMBL/GenBank/DDBJ databases">
        <authorList>
            <consortium name="DOE Joint Genome Institute"/>
            <person name="Kuo A."/>
            <person name="Martino E."/>
            <person name="Perotto S."/>
            <person name="Kohler A."/>
            <person name="Nagy L.G."/>
            <person name="Floudas D."/>
            <person name="Copeland A."/>
            <person name="Barry K.W."/>
            <person name="Cichocki N."/>
            <person name="Veneault-Fourrey C."/>
            <person name="LaButti K."/>
            <person name="Lindquist E.A."/>
            <person name="Lipzen A."/>
            <person name="Lundell T."/>
            <person name="Morin E."/>
            <person name="Murat C."/>
            <person name="Sun H."/>
            <person name="Tunlid A."/>
            <person name="Henrissat B."/>
            <person name="Grigoriev I.V."/>
            <person name="Hibbett D.S."/>
            <person name="Martin F."/>
            <person name="Nordberg H.P."/>
            <person name="Cantor M.N."/>
            <person name="Hua S.X."/>
        </authorList>
    </citation>
    <scope>NUCLEOTIDE SEQUENCE [LARGE SCALE GENOMIC DNA]</scope>
    <source>
        <strain evidence="1 2">Zn</strain>
    </source>
</reference>
<dbReference type="PANTHER" id="PTHR45458:SF3">
    <property type="entry name" value="CHAIN DEHYDROGENASE (ATSC), PUTATIVE-RELATED"/>
    <property type="match status" value="1"/>
</dbReference>
<dbReference type="EMBL" id="KN832870">
    <property type="protein sequence ID" value="KIN08882.1"/>
    <property type="molecule type" value="Genomic_DNA"/>
</dbReference>
<dbReference type="Proteomes" id="UP000054321">
    <property type="component" value="Unassembled WGS sequence"/>
</dbReference>
<dbReference type="GO" id="GO:0016616">
    <property type="term" value="F:oxidoreductase activity, acting on the CH-OH group of donors, NAD or NADP as acceptor"/>
    <property type="evidence" value="ECO:0007669"/>
    <property type="project" value="TreeGrafter"/>
</dbReference>
<proteinExistence type="predicted"/>
<evidence type="ECO:0008006" key="3">
    <source>
        <dbReference type="Google" id="ProtNLM"/>
    </source>
</evidence>
<keyword evidence="2" id="KW-1185">Reference proteome</keyword>
<sequence length="263" mass="28300">MLQQPYKATESGHEGEVPPDSIVFEMFVSADVSNTVFAIVRDPDAAADKNLFPKKANVHIVKGNVTEPASILAAAKAIGTINNGSLDVLIHNANAMDMDGMALKPSQFSLDLEATEKAFHLTLLTGVYGSLWATNAFLPLIENGNEKKIIHISSLMAATDAILQSGIDYGLPYSVAKAGMNVQVAKYAVELAPKGIKVLAMSPGSMPVEIQSAMLRQFQRVDPKVTGQITPQESVKKQLDVISRLDSTMSGTFVSHNGNQEWF</sequence>
<gene>
    <name evidence="1" type="ORF">OIDMADRAFT_37876</name>
</gene>
<dbReference type="InterPro" id="IPR036291">
    <property type="entry name" value="NAD(P)-bd_dom_sf"/>
</dbReference>
<dbReference type="OrthoDB" id="7289984at2759"/>
<dbReference type="HOGENOM" id="CLU_010194_9_2_1"/>
<evidence type="ECO:0000313" key="2">
    <source>
        <dbReference type="Proteomes" id="UP000054321"/>
    </source>
</evidence>
<organism evidence="1 2">
    <name type="scientific">Oidiodendron maius (strain Zn)</name>
    <dbReference type="NCBI Taxonomy" id="913774"/>
    <lineage>
        <taxon>Eukaryota</taxon>
        <taxon>Fungi</taxon>
        <taxon>Dikarya</taxon>
        <taxon>Ascomycota</taxon>
        <taxon>Pezizomycotina</taxon>
        <taxon>Leotiomycetes</taxon>
        <taxon>Leotiomycetes incertae sedis</taxon>
        <taxon>Myxotrichaceae</taxon>
        <taxon>Oidiodendron</taxon>
    </lineage>
</organism>